<name>A0A6I9WQ67_9HYME</name>
<dbReference type="KEGG" id="pbar:105432680"/>
<sequence>MQTKYNFNLCLIHVVMILLVTNTITANLLDKLSEMALTDPQVVNKKEMSKQEKEDVLSMGQYFQDIFSEHLAPLKIEFGHVCENPSEWEQRFERKDFDNNRYSGKVKWGNKNGEYGEQYWDLNH</sequence>
<protein>
    <submittedName>
        <fullName evidence="2">Uncharacterized protein LOC105432680</fullName>
    </submittedName>
</protein>
<reference evidence="2" key="1">
    <citation type="submission" date="2025-08" db="UniProtKB">
        <authorList>
            <consortium name="RefSeq"/>
        </authorList>
    </citation>
    <scope>IDENTIFICATION</scope>
</reference>
<gene>
    <name evidence="2" type="primary">LOC105432680</name>
</gene>
<evidence type="ECO:0000313" key="1">
    <source>
        <dbReference type="Proteomes" id="UP000504615"/>
    </source>
</evidence>
<dbReference type="Proteomes" id="UP000504615">
    <property type="component" value="Unplaced"/>
</dbReference>
<evidence type="ECO:0000313" key="2">
    <source>
        <dbReference type="RefSeq" id="XP_011645902.1"/>
    </source>
</evidence>
<dbReference type="GeneID" id="105432680"/>
<accession>A0A6I9WQ67</accession>
<dbReference type="OrthoDB" id="8180894at2759"/>
<dbReference type="RefSeq" id="XP_011645902.1">
    <property type="nucleotide sequence ID" value="XM_011647600.1"/>
</dbReference>
<organism evidence="1 2">
    <name type="scientific">Pogonomyrmex barbatus</name>
    <name type="common">red harvester ant</name>
    <dbReference type="NCBI Taxonomy" id="144034"/>
    <lineage>
        <taxon>Eukaryota</taxon>
        <taxon>Metazoa</taxon>
        <taxon>Ecdysozoa</taxon>
        <taxon>Arthropoda</taxon>
        <taxon>Hexapoda</taxon>
        <taxon>Insecta</taxon>
        <taxon>Pterygota</taxon>
        <taxon>Neoptera</taxon>
        <taxon>Endopterygota</taxon>
        <taxon>Hymenoptera</taxon>
        <taxon>Apocrita</taxon>
        <taxon>Aculeata</taxon>
        <taxon>Formicoidea</taxon>
        <taxon>Formicidae</taxon>
        <taxon>Myrmicinae</taxon>
        <taxon>Pogonomyrmex</taxon>
    </lineage>
</organism>
<dbReference type="AlphaFoldDB" id="A0A6I9WQ67"/>
<keyword evidence="1" id="KW-1185">Reference proteome</keyword>
<proteinExistence type="predicted"/>